<dbReference type="PANTHER" id="PTHR34069">
    <property type="entry name" value="3-OXOACYL-[ACYL-CARRIER-PROTEIN] SYNTHASE 3"/>
    <property type="match status" value="1"/>
</dbReference>
<keyword evidence="4 13" id="KW-0963">Cytoplasm</keyword>
<dbReference type="HAMAP" id="MF_01815">
    <property type="entry name" value="FabH"/>
    <property type="match status" value="1"/>
</dbReference>
<keyword evidence="6 13" id="KW-0808">Transferase</keyword>
<reference evidence="16" key="1">
    <citation type="journal article" date="2021" name="PeerJ">
        <title>Extensive microbial diversity within the chicken gut microbiome revealed by metagenomics and culture.</title>
        <authorList>
            <person name="Gilroy R."/>
            <person name="Ravi A."/>
            <person name="Getino M."/>
            <person name="Pursley I."/>
            <person name="Horton D.L."/>
            <person name="Alikhan N.F."/>
            <person name="Baker D."/>
            <person name="Gharbi K."/>
            <person name="Hall N."/>
            <person name="Watson M."/>
            <person name="Adriaenssens E.M."/>
            <person name="Foster-Nyarko E."/>
            <person name="Jarju S."/>
            <person name="Secka A."/>
            <person name="Antonio M."/>
            <person name="Oren A."/>
            <person name="Chaudhuri R.R."/>
            <person name="La Ragione R."/>
            <person name="Hildebrand F."/>
            <person name="Pallen M.J."/>
        </authorList>
    </citation>
    <scope>NUCLEOTIDE SEQUENCE</scope>
    <source>
        <strain evidence="16">378</strain>
    </source>
</reference>
<dbReference type="CDD" id="cd00830">
    <property type="entry name" value="KAS_III"/>
    <property type="match status" value="1"/>
</dbReference>
<evidence type="ECO:0000256" key="4">
    <source>
        <dbReference type="ARBA" id="ARBA00022490"/>
    </source>
</evidence>
<dbReference type="InterPro" id="IPR016039">
    <property type="entry name" value="Thiolase-like"/>
</dbReference>
<accession>A0A948TFL1</accession>
<dbReference type="PANTHER" id="PTHR34069:SF2">
    <property type="entry name" value="BETA-KETOACYL-[ACYL-CARRIER-PROTEIN] SYNTHASE III"/>
    <property type="match status" value="1"/>
</dbReference>
<comment type="domain">
    <text evidence="13">The last Arg residue of the ACP-binding site is essential for the weak association between ACP/AcpP and FabH.</text>
</comment>
<dbReference type="InterPro" id="IPR013751">
    <property type="entry name" value="ACP_syn_III_N"/>
</dbReference>
<evidence type="ECO:0000256" key="13">
    <source>
        <dbReference type="HAMAP-Rule" id="MF_01815"/>
    </source>
</evidence>
<evidence type="ECO:0000313" key="17">
    <source>
        <dbReference type="Proteomes" id="UP000733611"/>
    </source>
</evidence>
<organism evidence="16 17">
    <name type="scientific">Candidatus Anaerobiospirillum pullicola</name>
    <dbReference type="NCBI Taxonomy" id="2838451"/>
    <lineage>
        <taxon>Bacteria</taxon>
        <taxon>Pseudomonadati</taxon>
        <taxon>Pseudomonadota</taxon>
        <taxon>Gammaproteobacteria</taxon>
        <taxon>Aeromonadales</taxon>
        <taxon>Succinivibrionaceae</taxon>
        <taxon>Anaerobiospirillum</taxon>
    </lineage>
</organism>
<feature type="region of interest" description="ACP-binding" evidence="13">
    <location>
        <begin position="246"/>
        <end position="250"/>
    </location>
</feature>
<evidence type="ECO:0000256" key="3">
    <source>
        <dbReference type="ARBA" id="ARBA00012333"/>
    </source>
</evidence>
<keyword evidence="9 13" id="KW-0275">Fatty acid biosynthesis</keyword>
<protein>
    <recommendedName>
        <fullName evidence="3 13">Beta-ketoacyl-[acyl-carrier-protein] synthase III</fullName>
        <shortName evidence="13">Beta-ketoacyl-ACP synthase III</shortName>
        <shortName evidence="13">KAS III</shortName>
        <ecNumber evidence="3 13">2.3.1.180</ecNumber>
    </recommendedName>
    <alternativeName>
        <fullName evidence="13">3-oxoacyl-[acyl-carrier-protein] synthase 3</fullName>
    </alternativeName>
    <alternativeName>
        <fullName evidence="13">3-oxoacyl-[acyl-carrier-protein] synthase III</fullName>
    </alternativeName>
</protein>
<comment type="subcellular location">
    <subcellularLocation>
        <location evidence="13">Cytoplasm</location>
    </subcellularLocation>
</comment>
<gene>
    <name evidence="13" type="primary">fabH</name>
    <name evidence="16" type="ORF">H9847_03095</name>
</gene>
<sequence>MYSRILGTGGYLPQQVRTNADLEQMVETSDTWIVERTGIRERRIASAEETPAFMGVQAALQALEAAAMTASELDAVICATTSSANAFPSTACEIALGLGLNDVIAFDVAAACAGFSYAYSVAHNMIIAGQAKNVLVVGADTLAQACDPADRTTIILFGDGAGACILGASDEQGTLAIKLSSDPSRGDLLRLPFPKRGVADNSNCYLYMKGNDVFKHAVTVLAKLVNETLELAGLEAGDLDFLVPHQANLRIITATARKLKLDMSQVIVTLDKQGNTSAASVPLALDEGIRQGRIKRGDKLLLESFGGGFVWGSALIRY</sequence>
<comment type="subunit">
    <text evidence="13">Homodimer.</text>
</comment>
<name>A0A948TFL1_9GAMM</name>
<keyword evidence="7 13" id="KW-0276">Fatty acid metabolism</keyword>
<dbReference type="GO" id="GO:0044550">
    <property type="term" value="P:secondary metabolite biosynthetic process"/>
    <property type="evidence" value="ECO:0007669"/>
    <property type="project" value="TreeGrafter"/>
</dbReference>
<comment type="similarity">
    <text evidence="2 13">Belongs to the thiolase-like superfamily. FabH family.</text>
</comment>
<dbReference type="NCBIfam" id="NF006829">
    <property type="entry name" value="PRK09352.1"/>
    <property type="match status" value="1"/>
</dbReference>
<feature type="domain" description="Beta-ketoacyl-[acyl-carrier-protein] synthase III N-terminal" evidence="15">
    <location>
        <begin position="106"/>
        <end position="182"/>
    </location>
</feature>
<keyword evidence="10 13" id="KW-0511">Multifunctional enzyme</keyword>
<evidence type="ECO:0000256" key="12">
    <source>
        <dbReference type="ARBA" id="ARBA00051096"/>
    </source>
</evidence>
<dbReference type="InterPro" id="IPR013747">
    <property type="entry name" value="ACP_syn_III_C"/>
</dbReference>
<evidence type="ECO:0000256" key="7">
    <source>
        <dbReference type="ARBA" id="ARBA00022832"/>
    </source>
</evidence>
<dbReference type="GO" id="GO:0006633">
    <property type="term" value="P:fatty acid biosynthetic process"/>
    <property type="evidence" value="ECO:0007669"/>
    <property type="project" value="UniProtKB-UniRule"/>
</dbReference>
<dbReference type="GO" id="GO:0005737">
    <property type="term" value="C:cytoplasm"/>
    <property type="evidence" value="ECO:0007669"/>
    <property type="project" value="UniProtKB-SubCell"/>
</dbReference>
<feature type="active site" evidence="13">
    <location>
        <position position="275"/>
    </location>
</feature>
<proteinExistence type="inferred from homology"/>
<evidence type="ECO:0000256" key="9">
    <source>
        <dbReference type="ARBA" id="ARBA00023160"/>
    </source>
</evidence>
<comment type="catalytic activity">
    <reaction evidence="12">
        <text>malonyl-[ACP] + acetyl-CoA + H(+) = 3-oxobutanoyl-[ACP] + CO2 + CoA</text>
        <dbReference type="Rhea" id="RHEA:12080"/>
        <dbReference type="Rhea" id="RHEA-COMP:9623"/>
        <dbReference type="Rhea" id="RHEA-COMP:9625"/>
        <dbReference type="ChEBI" id="CHEBI:15378"/>
        <dbReference type="ChEBI" id="CHEBI:16526"/>
        <dbReference type="ChEBI" id="CHEBI:57287"/>
        <dbReference type="ChEBI" id="CHEBI:57288"/>
        <dbReference type="ChEBI" id="CHEBI:78449"/>
        <dbReference type="ChEBI" id="CHEBI:78450"/>
        <dbReference type="EC" id="2.3.1.180"/>
    </reaction>
    <physiologicalReaction direction="left-to-right" evidence="12">
        <dbReference type="Rhea" id="RHEA:12081"/>
    </physiologicalReaction>
</comment>
<evidence type="ECO:0000259" key="14">
    <source>
        <dbReference type="Pfam" id="PF08541"/>
    </source>
</evidence>
<evidence type="ECO:0000313" key="16">
    <source>
        <dbReference type="EMBL" id="MBU3843847.1"/>
    </source>
</evidence>
<dbReference type="Proteomes" id="UP000733611">
    <property type="component" value="Unassembled WGS sequence"/>
</dbReference>
<dbReference type="NCBIfam" id="TIGR00747">
    <property type="entry name" value="fabH"/>
    <property type="match status" value="1"/>
</dbReference>
<evidence type="ECO:0000256" key="2">
    <source>
        <dbReference type="ARBA" id="ARBA00008642"/>
    </source>
</evidence>
<keyword evidence="8 13" id="KW-0443">Lipid metabolism</keyword>
<evidence type="ECO:0000256" key="6">
    <source>
        <dbReference type="ARBA" id="ARBA00022679"/>
    </source>
</evidence>
<evidence type="ECO:0000259" key="15">
    <source>
        <dbReference type="Pfam" id="PF08545"/>
    </source>
</evidence>
<dbReference type="GO" id="GO:0004315">
    <property type="term" value="F:3-oxoacyl-[acyl-carrier-protein] synthase activity"/>
    <property type="evidence" value="ECO:0007669"/>
    <property type="project" value="InterPro"/>
</dbReference>
<dbReference type="FunFam" id="3.40.47.10:FF:000004">
    <property type="entry name" value="3-oxoacyl-[acyl-carrier-protein] synthase 3"/>
    <property type="match status" value="1"/>
</dbReference>
<evidence type="ECO:0000256" key="10">
    <source>
        <dbReference type="ARBA" id="ARBA00023268"/>
    </source>
</evidence>
<dbReference type="AlphaFoldDB" id="A0A948TFL1"/>
<reference evidence="16" key="2">
    <citation type="submission" date="2021-04" db="EMBL/GenBank/DDBJ databases">
        <authorList>
            <person name="Gilroy R."/>
        </authorList>
    </citation>
    <scope>NUCLEOTIDE SEQUENCE</scope>
    <source>
        <strain evidence="16">378</strain>
    </source>
</reference>
<evidence type="ECO:0000256" key="8">
    <source>
        <dbReference type="ARBA" id="ARBA00023098"/>
    </source>
</evidence>
<evidence type="ECO:0000256" key="1">
    <source>
        <dbReference type="ARBA" id="ARBA00005194"/>
    </source>
</evidence>
<comment type="function">
    <text evidence="13">Catalyzes the condensation reaction of fatty acid synthesis by the addition to an acyl acceptor of two carbons from malonyl-ACP. Catalyzes the first condensation reaction which initiates fatty acid synthesis and may therefore play a role in governing the total rate of fatty acid production. Possesses both acetoacetyl-ACP synthase and acetyl transacylase activities. Its substrate specificity determines the biosynthesis of branched-chain and/or straight-chain of fatty acids.</text>
</comment>
<dbReference type="SUPFAM" id="SSF53901">
    <property type="entry name" value="Thiolase-like"/>
    <property type="match status" value="1"/>
</dbReference>
<keyword evidence="11 13" id="KW-0012">Acyltransferase</keyword>
<evidence type="ECO:0000256" key="11">
    <source>
        <dbReference type="ARBA" id="ARBA00023315"/>
    </source>
</evidence>
<dbReference type="Pfam" id="PF08541">
    <property type="entry name" value="ACP_syn_III_C"/>
    <property type="match status" value="1"/>
</dbReference>
<evidence type="ECO:0000256" key="5">
    <source>
        <dbReference type="ARBA" id="ARBA00022516"/>
    </source>
</evidence>
<dbReference type="Pfam" id="PF08545">
    <property type="entry name" value="ACP_syn_III"/>
    <property type="match status" value="1"/>
</dbReference>
<dbReference type="InterPro" id="IPR004655">
    <property type="entry name" value="FabH"/>
</dbReference>
<keyword evidence="5 13" id="KW-0444">Lipid biosynthesis</keyword>
<comment type="pathway">
    <text evidence="1 13">Lipid metabolism; fatty acid biosynthesis.</text>
</comment>
<dbReference type="EMBL" id="JAHLFE010000058">
    <property type="protein sequence ID" value="MBU3843847.1"/>
    <property type="molecule type" value="Genomic_DNA"/>
</dbReference>
<feature type="active site" evidence="13">
    <location>
        <position position="245"/>
    </location>
</feature>
<dbReference type="EC" id="2.3.1.180" evidence="3 13"/>
<feature type="domain" description="Beta-ketoacyl-[acyl-carrier-protein] synthase III C-terminal" evidence="14">
    <location>
        <begin position="229"/>
        <end position="318"/>
    </location>
</feature>
<feature type="active site" evidence="13">
    <location>
        <position position="112"/>
    </location>
</feature>
<dbReference type="Gene3D" id="3.40.47.10">
    <property type="match status" value="1"/>
</dbReference>
<dbReference type="GO" id="GO:0033818">
    <property type="term" value="F:beta-ketoacyl-acyl-carrier-protein synthase III activity"/>
    <property type="evidence" value="ECO:0007669"/>
    <property type="project" value="UniProtKB-UniRule"/>
</dbReference>
<comment type="caution">
    <text evidence="16">The sequence shown here is derived from an EMBL/GenBank/DDBJ whole genome shotgun (WGS) entry which is preliminary data.</text>
</comment>